<keyword evidence="2" id="KW-1185">Reference proteome</keyword>
<organism evidence="1 2">
    <name type="scientific">Fulvimarina uroteuthidis</name>
    <dbReference type="NCBI Taxonomy" id="3098149"/>
    <lineage>
        <taxon>Bacteria</taxon>
        <taxon>Pseudomonadati</taxon>
        <taxon>Pseudomonadota</taxon>
        <taxon>Alphaproteobacteria</taxon>
        <taxon>Hyphomicrobiales</taxon>
        <taxon>Aurantimonadaceae</taxon>
        <taxon>Fulvimarina</taxon>
    </lineage>
</organism>
<protein>
    <submittedName>
        <fullName evidence="1">Uncharacterized protein</fullName>
    </submittedName>
</protein>
<sequence>MTFEDVGPRVRSAMTRLRDRCLDRSNRTASTAARLVGACVLILSVSVKSKIAAVRLTVTVLASCVPLSERTAGRALPDAGHDACTVSLETPGEIRRDAVFGAPMGVKLRVSCYIRINEPWAPTTARCFFCFVIQGTVRQAALWFSERPNVMNDRS</sequence>
<name>A0ABU5I2G0_9HYPH</name>
<reference evidence="1 2" key="1">
    <citation type="submission" date="2023-12" db="EMBL/GenBank/DDBJ databases">
        <title>Description of Novel Strain Fulvimarina sp. 2208YS6-2-32 isolated from Uroteuthis (Photololigo) edulis.</title>
        <authorList>
            <person name="Park J.-S."/>
        </authorList>
    </citation>
    <scope>NUCLEOTIDE SEQUENCE [LARGE SCALE GENOMIC DNA]</scope>
    <source>
        <strain evidence="1 2">2208YS6-2-32</strain>
    </source>
</reference>
<accession>A0ABU5I2G0</accession>
<comment type="caution">
    <text evidence="1">The sequence shown here is derived from an EMBL/GenBank/DDBJ whole genome shotgun (WGS) entry which is preliminary data.</text>
</comment>
<gene>
    <name evidence="1" type="ORF">U0C82_10470</name>
</gene>
<evidence type="ECO:0000313" key="2">
    <source>
        <dbReference type="Proteomes" id="UP001294412"/>
    </source>
</evidence>
<dbReference type="Proteomes" id="UP001294412">
    <property type="component" value="Unassembled WGS sequence"/>
</dbReference>
<proteinExistence type="predicted"/>
<dbReference type="EMBL" id="JAXLPB010000003">
    <property type="protein sequence ID" value="MDY8109562.1"/>
    <property type="molecule type" value="Genomic_DNA"/>
</dbReference>
<evidence type="ECO:0000313" key="1">
    <source>
        <dbReference type="EMBL" id="MDY8109562.1"/>
    </source>
</evidence>